<proteinExistence type="inferred from homology"/>
<name>A0A382BKW6_9ZZZZ</name>
<evidence type="ECO:0000256" key="2">
    <source>
        <dbReference type="ARBA" id="ARBA00022723"/>
    </source>
</evidence>
<keyword evidence="4" id="KW-0862">Zinc</keyword>
<dbReference type="GO" id="GO:0004132">
    <property type="term" value="F:dCMP deaminase activity"/>
    <property type="evidence" value="ECO:0007669"/>
    <property type="project" value="TreeGrafter"/>
</dbReference>
<sequence length="166" mass="19144">MLFKTVQPSDWDNIFFQEAALWSRKSHDVETQCGCILVKDKTVISSGYNGFVRDIDDFVLPTTRPNKYPFMIHAEANAIYNSVRIGRCTMGASAYITAAPCLQCLQMLYQCGIKEILFSDISNPRMIIHDENYKKIYTMIKDKISLLFVERHQLDNSYLREAAEKI</sequence>
<reference evidence="6" key="1">
    <citation type="submission" date="2018-05" db="EMBL/GenBank/DDBJ databases">
        <authorList>
            <person name="Lanie J.A."/>
            <person name="Ng W.-L."/>
            <person name="Kazmierczak K.M."/>
            <person name="Andrzejewski T.M."/>
            <person name="Davidsen T.M."/>
            <person name="Wayne K.J."/>
            <person name="Tettelin H."/>
            <person name="Glass J.I."/>
            <person name="Rusch D."/>
            <person name="Podicherti R."/>
            <person name="Tsui H.-C.T."/>
            <person name="Winkler M.E."/>
        </authorList>
    </citation>
    <scope>NUCLEOTIDE SEQUENCE</scope>
</reference>
<evidence type="ECO:0000259" key="5">
    <source>
        <dbReference type="PROSITE" id="PS51747"/>
    </source>
</evidence>
<dbReference type="SUPFAM" id="SSF53927">
    <property type="entry name" value="Cytidine deaminase-like"/>
    <property type="match status" value="1"/>
</dbReference>
<evidence type="ECO:0000256" key="3">
    <source>
        <dbReference type="ARBA" id="ARBA00022801"/>
    </source>
</evidence>
<evidence type="ECO:0000256" key="4">
    <source>
        <dbReference type="ARBA" id="ARBA00022833"/>
    </source>
</evidence>
<feature type="domain" description="CMP/dCMP-type deaminase" evidence="5">
    <location>
        <begin position="10"/>
        <end position="147"/>
    </location>
</feature>
<dbReference type="PANTHER" id="PTHR11086">
    <property type="entry name" value="DEOXYCYTIDYLATE DEAMINASE-RELATED"/>
    <property type="match status" value="1"/>
</dbReference>
<dbReference type="InterPro" id="IPR015517">
    <property type="entry name" value="dCMP_deaminase-rel"/>
</dbReference>
<evidence type="ECO:0000313" key="6">
    <source>
        <dbReference type="EMBL" id="SVB14448.1"/>
    </source>
</evidence>
<keyword evidence="2" id="KW-0479">Metal-binding</keyword>
<gene>
    <name evidence="6" type="ORF">METZ01_LOCUS167302</name>
</gene>
<dbReference type="GO" id="GO:0008270">
    <property type="term" value="F:zinc ion binding"/>
    <property type="evidence" value="ECO:0007669"/>
    <property type="project" value="InterPro"/>
</dbReference>
<feature type="non-terminal residue" evidence="6">
    <location>
        <position position="166"/>
    </location>
</feature>
<dbReference type="GO" id="GO:0005737">
    <property type="term" value="C:cytoplasm"/>
    <property type="evidence" value="ECO:0007669"/>
    <property type="project" value="TreeGrafter"/>
</dbReference>
<dbReference type="PROSITE" id="PS00903">
    <property type="entry name" value="CYT_DCMP_DEAMINASES_1"/>
    <property type="match status" value="1"/>
</dbReference>
<dbReference type="Gene3D" id="3.40.140.10">
    <property type="entry name" value="Cytidine Deaminase, domain 2"/>
    <property type="match status" value="1"/>
</dbReference>
<dbReference type="PROSITE" id="PS51747">
    <property type="entry name" value="CYT_DCMP_DEAMINASES_2"/>
    <property type="match status" value="1"/>
</dbReference>
<organism evidence="6">
    <name type="scientific">marine metagenome</name>
    <dbReference type="NCBI Taxonomy" id="408172"/>
    <lineage>
        <taxon>unclassified sequences</taxon>
        <taxon>metagenomes</taxon>
        <taxon>ecological metagenomes</taxon>
    </lineage>
</organism>
<feature type="non-terminal residue" evidence="6">
    <location>
        <position position="1"/>
    </location>
</feature>
<protein>
    <recommendedName>
        <fullName evidence="5">CMP/dCMP-type deaminase domain-containing protein</fullName>
    </recommendedName>
</protein>
<dbReference type="AlphaFoldDB" id="A0A382BKW6"/>
<accession>A0A382BKW6</accession>
<dbReference type="InterPro" id="IPR016192">
    <property type="entry name" value="APOBEC/CMP_deaminase_Zn-bd"/>
</dbReference>
<dbReference type="InterPro" id="IPR016193">
    <property type="entry name" value="Cytidine_deaminase-like"/>
</dbReference>
<keyword evidence="3" id="KW-0378">Hydrolase</keyword>
<dbReference type="InterPro" id="IPR002125">
    <property type="entry name" value="CMP_dCMP_dom"/>
</dbReference>
<evidence type="ECO:0000256" key="1">
    <source>
        <dbReference type="ARBA" id="ARBA00006576"/>
    </source>
</evidence>
<dbReference type="EMBL" id="UINC01030294">
    <property type="protein sequence ID" value="SVB14448.1"/>
    <property type="molecule type" value="Genomic_DNA"/>
</dbReference>
<comment type="similarity">
    <text evidence="1">Belongs to the cytidine and deoxycytidylate deaminase family.</text>
</comment>
<dbReference type="Pfam" id="PF00383">
    <property type="entry name" value="dCMP_cyt_deam_1"/>
    <property type="match status" value="1"/>
</dbReference>
<dbReference type="PANTHER" id="PTHR11086:SF18">
    <property type="entry name" value="DEOXYCYTIDYLATE DEAMINASE"/>
    <property type="match status" value="1"/>
</dbReference>